<proteinExistence type="predicted"/>
<dbReference type="GeneID" id="92045866"/>
<name>A0ABR1WF01_9PEZI</name>
<feature type="region of interest" description="Disordered" evidence="1">
    <location>
        <begin position="365"/>
        <end position="399"/>
    </location>
</feature>
<feature type="region of interest" description="Disordered" evidence="1">
    <location>
        <begin position="1"/>
        <end position="322"/>
    </location>
</feature>
<gene>
    <name evidence="2" type="ORF">PG997_008491</name>
</gene>
<feature type="compositionally biased region" description="Basic and acidic residues" evidence="1">
    <location>
        <begin position="81"/>
        <end position="95"/>
    </location>
</feature>
<dbReference type="Proteomes" id="UP001433268">
    <property type="component" value="Unassembled WGS sequence"/>
</dbReference>
<feature type="compositionally biased region" description="Basic residues" evidence="1">
    <location>
        <begin position="149"/>
        <end position="158"/>
    </location>
</feature>
<sequence length="399" mass="42567">MFSIIKRGRQQAKDHSAKVAEKTKDEETKKPYKHVPTHAALDAMAATAARQPSGLKASHDLTITATGVASREKSPNGSPDDAGRRNPDDPIRESTAKASSSSASVGSEDGLEMSPGKPGTTASPHVPPASSFSRPIPSRTNSSDSGNLHHLHPAHQRKTSGSDRYYPPSARSTQFTAPQPIDPRTIRNDPSIPPVPSLPALNFDQTFNHAAAAHSDSKSASSVSSFSSARNSGSVRNSASTAPSSILSKANQNSTSSFASLHPRPTDSVPATSQPQQAAQAEPVSPVETRQPRSEQVSKPGRRRLSKSRRPSETEIDTHQWNQVAPASAIPSIDAGVTAVKPMARTDSEHGGKKVFMPKITRRLSKTQQEMPSSEMPQAAPKKNRWAFLGMKRNPAATT</sequence>
<feature type="compositionally biased region" description="Low complexity" evidence="1">
    <location>
        <begin position="96"/>
        <end position="107"/>
    </location>
</feature>
<evidence type="ECO:0000256" key="1">
    <source>
        <dbReference type="SAM" id="MobiDB-lite"/>
    </source>
</evidence>
<feature type="compositionally biased region" description="Low complexity" evidence="1">
    <location>
        <begin position="210"/>
        <end position="234"/>
    </location>
</feature>
<evidence type="ECO:0000313" key="2">
    <source>
        <dbReference type="EMBL" id="KAK8080673.1"/>
    </source>
</evidence>
<protein>
    <submittedName>
        <fullName evidence="2">Uncharacterized protein</fullName>
    </submittedName>
</protein>
<feature type="compositionally biased region" description="Low complexity" evidence="1">
    <location>
        <begin position="268"/>
        <end position="287"/>
    </location>
</feature>
<comment type="caution">
    <text evidence="2">The sequence shown here is derived from an EMBL/GenBank/DDBJ whole genome shotgun (WGS) entry which is preliminary data.</text>
</comment>
<feature type="compositionally biased region" description="Basic residues" evidence="1">
    <location>
        <begin position="1"/>
        <end position="10"/>
    </location>
</feature>
<accession>A0ABR1WF01</accession>
<dbReference type="EMBL" id="JAQQWN010000006">
    <property type="protein sequence ID" value="KAK8080673.1"/>
    <property type="molecule type" value="Genomic_DNA"/>
</dbReference>
<feature type="compositionally biased region" description="Polar residues" evidence="1">
    <location>
        <begin position="130"/>
        <end position="146"/>
    </location>
</feature>
<keyword evidence="3" id="KW-1185">Reference proteome</keyword>
<evidence type="ECO:0000313" key="3">
    <source>
        <dbReference type="Proteomes" id="UP001433268"/>
    </source>
</evidence>
<dbReference type="RefSeq" id="XP_066668148.1">
    <property type="nucleotide sequence ID" value="XM_066812806.1"/>
</dbReference>
<feature type="compositionally biased region" description="Basic and acidic residues" evidence="1">
    <location>
        <begin position="11"/>
        <end position="30"/>
    </location>
</feature>
<feature type="compositionally biased region" description="Basic residues" evidence="1">
    <location>
        <begin position="300"/>
        <end position="309"/>
    </location>
</feature>
<feature type="compositionally biased region" description="Polar residues" evidence="1">
    <location>
        <begin position="235"/>
        <end position="259"/>
    </location>
</feature>
<organism evidence="2 3">
    <name type="scientific">Apiospora hydei</name>
    <dbReference type="NCBI Taxonomy" id="1337664"/>
    <lineage>
        <taxon>Eukaryota</taxon>
        <taxon>Fungi</taxon>
        <taxon>Dikarya</taxon>
        <taxon>Ascomycota</taxon>
        <taxon>Pezizomycotina</taxon>
        <taxon>Sordariomycetes</taxon>
        <taxon>Xylariomycetidae</taxon>
        <taxon>Amphisphaeriales</taxon>
        <taxon>Apiosporaceae</taxon>
        <taxon>Apiospora</taxon>
    </lineage>
</organism>
<feature type="compositionally biased region" description="Polar residues" evidence="1">
    <location>
        <begin position="366"/>
        <end position="376"/>
    </location>
</feature>
<reference evidence="2 3" key="1">
    <citation type="submission" date="2023-01" db="EMBL/GenBank/DDBJ databases">
        <title>Analysis of 21 Apiospora genomes using comparative genomics revels a genus with tremendous synthesis potential of carbohydrate active enzymes and secondary metabolites.</title>
        <authorList>
            <person name="Sorensen T."/>
        </authorList>
    </citation>
    <scope>NUCLEOTIDE SEQUENCE [LARGE SCALE GENOMIC DNA]</scope>
    <source>
        <strain evidence="2 3">CBS 114990</strain>
    </source>
</reference>
<feature type="compositionally biased region" description="Low complexity" evidence="1">
    <location>
        <begin position="39"/>
        <end position="49"/>
    </location>
</feature>